<evidence type="ECO:0000313" key="2">
    <source>
        <dbReference type="Proteomes" id="UP001424741"/>
    </source>
</evidence>
<protein>
    <submittedName>
        <fullName evidence="1">Uncharacterized protein</fullName>
    </submittedName>
</protein>
<comment type="caution">
    <text evidence="1">The sequence shown here is derived from an EMBL/GenBank/DDBJ whole genome shotgun (WGS) entry which is preliminary data.</text>
</comment>
<gene>
    <name evidence="1" type="ORF">Rhal01_01306</name>
</gene>
<proteinExistence type="predicted"/>
<evidence type="ECO:0000313" key="1">
    <source>
        <dbReference type="EMBL" id="GAA5495134.1"/>
    </source>
</evidence>
<dbReference type="RefSeq" id="WP_346187974.1">
    <property type="nucleotide sequence ID" value="NZ_BAABRL010000003.1"/>
</dbReference>
<dbReference type="Proteomes" id="UP001424741">
    <property type="component" value="Unassembled WGS sequence"/>
</dbReference>
<name>A0ABP9UXE3_9BACT</name>
<reference evidence="1 2" key="1">
    <citation type="submission" date="2024-02" db="EMBL/GenBank/DDBJ databases">
        <title>Rubritalea halochordaticola NBRC 107102.</title>
        <authorList>
            <person name="Ichikawa N."/>
            <person name="Katano-Makiyama Y."/>
            <person name="Hidaka K."/>
        </authorList>
    </citation>
    <scope>NUCLEOTIDE SEQUENCE [LARGE SCALE GENOMIC DNA]</scope>
    <source>
        <strain evidence="1 2">NBRC 107102</strain>
    </source>
</reference>
<dbReference type="EMBL" id="BAABRL010000003">
    <property type="protein sequence ID" value="GAA5495134.1"/>
    <property type="molecule type" value="Genomic_DNA"/>
</dbReference>
<keyword evidence="2" id="KW-1185">Reference proteome</keyword>
<organism evidence="1 2">
    <name type="scientific">Rubritalea halochordaticola</name>
    <dbReference type="NCBI Taxonomy" id="714537"/>
    <lineage>
        <taxon>Bacteria</taxon>
        <taxon>Pseudomonadati</taxon>
        <taxon>Verrucomicrobiota</taxon>
        <taxon>Verrucomicrobiia</taxon>
        <taxon>Verrucomicrobiales</taxon>
        <taxon>Rubritaleaceae</taxon>
        <taxon>Rubritalea</taxon>
    </lineage>
</organism>
<sequence>MKIYADFPFKKPEKPLHIAKVSLRLAQDNEEPIHWLHPPAAYGTAYNPSTEATALATLAEISDAQLILTIQELAYQSPYSQETMEQVLVESMREAATKLKL</sequence>
<accession>A0ABP9UXE3</accession>